<evidence type="ECO:0000313" key="10">
    <source>
        <dbReference type="Proteomes" id="UP000694930"/>
    </source>
</evidence>
<evidence type="ECO:0000256" key="8">
    <source>
        <dbReference type="RuleBase" id="RU361123"/>
    </source>
</evidence>
<comment type="cofactor">
    <cofactor evidence="8">
        <name>Ca(2+)</name>
        <dbReference type="ChEBI" id="CHEBI:29108"/>
    </cofactor>
    <text evidence="8">Binds 1 Ca(2+) ion. Required for its activity.</text>
</comment>
<keyword evidence="6 8" id="KW-0106">Calcium</keyword>
<gene>
    <name evidence="11" type="primary">LOC107021873</name>
</gene>
<keyword evidence="10" id="KW-1185">Reference proteome</keyword>
<dbReference type="InterPro" id="IPR045032">
    <property type="entry name" value="PEL"/>
</dbReference>
<evidence type="ECO:0000313" key="11">
    <source>
        <dbReference type="RefSeq" id="XP_015078081.1"/>
    </source>
</evidence>
<dbReference type="Pfam" id="PF00544">
    <property type="entry name" value="Pectate_lyase_4"/>
    <property type="match status" value="1"/>
</dbReference>
<reference evidence="10" key="1">
    <citation type="journal article" date="2014" name="Nat. Genet.">
        <title>The genome of the stress-tolerant wild tomato species Solanum pennellii.</title>
        <authorList>
            <person name="Bolger A."/>
            <person name="Scossa F."/>
            <person name="Bolger M.E."/>
            <person name="Lanz C."/>
            <person name="Maumus F."/>
            <person name="Tohge T."/>
            <person name="Quesneville H."/>
            <person name="Alseekh S."/>
            <person name="Sorensen I."/>
            <person name="Lichtenstein G."/>
            <person name="Fich E.A."/>
            <person name="Conte M."/>
            <person name="Keller H."/>
            <person name="Schneeberger K."/>
            <person name="Schwacke R."/>
            <person name="Ofner I."/>
            <person name="Vrebalov J."/>
            <person name="Xu Y."/>
            <person name="Osorio S."/>
            <person name="Aflitos S.A."/>
            <person name="Schijlen E."/>
            <person name="Jimenez-Gomez J.M."/>
            <person name="Ryngajllo M."/>
            <person name="Kimura S."/>
            <person name="Kumar R."/>
            <person name="Koenig D."/>
            <person name="Headland L.R."/>
            <person name="Maloof J.N."/>
            <person name="Sinha N."/>
            <person name="van Ham R.C."/>
            <person name="Lankhorst R.K."/>
            <person name="Mao L."/>
            <person name="Vogel A."/>
            <person name="Arsova B."/>
            <person name="Panstruga R."/>
            <person name="Fei Z."/>
            <person name="Rose J.K."/>
            <person name="Zamir D."/>
            <person name="Carrari F."/>
            <person name="Giovannoni J.J."/>
            <person name="Weigel D."/>
            <person name="Usadel B."/>
            <person name="Fernie A.R."/>
        </authorList>
    </citation>
    <scope>NUCLEOTIDE SEQUENCE [LARGE SCALE GENOMIC DNA]</scope>
    <source>
        <strain evidence="10">cv. LA0716</strain>
    </source>
</reference>
<dbReference type="PANTHER" id="PTHR31683:SF76">
    <property type="entry name" value="PECTATE LYASE"/>
    <property type="match status" value="1"/>
</dbReference>
<organism evidence="10 11">
    <name type="scientific">Solanum pennellii</name>
    <name type="common">Tomato</name>
    <name type="synonym">Lycopersicon pennellii</name>
    <dbReference type="NCBI Taxonomy" id="28526"/>
    <lineage>
        <taxon>Eukaryota</taxon>
        <taxon>Viridiplantae</taxon>
        <taxon>Streptophyta</taxon>
        <taxon>Embryophyta</taxon>
        <taxon>Tracheophyta</taxon>
        <taxon>Spermatophyta</taxon>
        <taxon>Magnoliopsida</taxon>
        <taxon>eudicotyledons</taxon>
        <taxon>Gunneridae</taxon>
        <taxon>Pentapetalae</taxon>
        <taxon>asterids</taxon>
        <taxon>lamiids</taxon>
        <taxon>Solanales</taxon>
        <taxon>Solanaceae</taxon>
        <taxon>Solanoideae</taxon>
        <taxon>Solaneae</taxon>
        <taxon>Solanum</taxon>
        <taxon>Solanum subgen. Lycopersicon</taxon>
    </lineage>
</organism>
<comment type="similarity">
    <text evidence="8">Belongs to the polysaccharide lyase 1 family.</text>
</comment>
<evidence type="ECO:0000256" key="6">
    <source>
        <dbReference type="ARBA" id="ARBA00022837"/>
    </source>
</evidence>
<feature type="chain" id="PRO_5045012732" description="Pectate lyase" evidence="8">
    <location>
        <begin position="24"/>
        <end position="405"/>
    </location>
</feature>
<evidence type="ECO:0000259" key="9">
    <source>
        <dbReference type="SMART" id="SM00656"/>
    </source>
</evidence>
<dbReference type="InterPro" id="IPR011050">
    <property type="entry name" value="Pectin_lyase_fold/virulence"/>
</dbReference>
<keyword evidence="4 8" id="KW-0479">Metal-binding</keyword>
<dbReference type="GO" id="GO:0016829">
    <property type="term" value="F:lyase activity"/>
    <property type="evidence" value="ECO:0007669"/>
    <property type="project" value="UniProtKB-KW"/>
</dbReference>
<evidence type="ECO:0000256" key="2">
    <source>
        <dbReference type="ARBA" id="ARBA00005220"/>
    </source>
</evidence>
<proteinExistence type="inferred from homology"/>
<dbReference type="Gene3D" id="2.160.20.10">
    <property type="entry name" value="Single-stranded right-handed beta-helix, Pectin lyase-like"/>
    <property type="match status" value="1"/>
</dbReference>
<evidence type="ECO:0000256" key="1">
    <source>
        <dbReference type="ARBA" id="ARBA00000695"/>
    </source>
</evidence>
<keyword evidence="7 8" id="KW-0456">Lyase</keyword>
<dbReference type="RefSeq" id="XP_015078081.1">
    <property type="nucleotide sequence ID" value="XM_015222595.2"/>
</dbReference>
<evidence type="ECO:0000256" key="5">
    <source>
        <dbReference type="ARBA" id="ARBA00022729"/>
    </source>
</evidence>
<evidence type="ECO:0000256" key="7">
    <source>
        <dbReference type="ARBA" id="ARBA00023239"/>
    </source>
</evidence>
<dbReference type="PRINTS" id="PR00807">
    <property type="entry name" value="AMBALLERGEN"/>
</dbReference>
<keyword evidence="5 8" id="KW-0732">Signal</keyword>
<dbReference type="InterPro" id="IPR012334">
    <property type="entry name" value="Pectin_lyas_fold"/>
</dbReference>
<comment type="pathway">
    <text evidence="2 8">Glycan metabolism; pectin degradation; 2-dehydro-3-deoxy-D-gluconate from pectin: step 2/5.</text>
</comment>
<evidence type="ECO:0000256" key="3">
    <source>
        <dbReference type="ARBA" id="ARBA00012272"/>
    </source>
</evidence>
<sequence length="405" mass="44433">MATSSISLIFFLSSLLLIPSLLASSPLQNHQYVVDQVDRSINVSRRNLGYLSCGTGNPIDDCWRCDPNWEKNRQRLANCAIGFGKNAIGGRDGKIYVVTNSGNDDPVNPKPGTLRYGVIQDEPLWIIFARDMVIQLKEELIMNSFKTIDGRGANVHIAGGPCITIQYVTNVIIHGIHIHDCKQGGNAMVRSTPQHYGWRTISDGDGVSIFGGSDIWIDHCSLSNCVDGLIDAIMGSTSITISNNYMTKHDKVMLLGHSDSHVQDKNMQVTIAFNHFGEGLVQRIPRCRHGYFHVVNNDYTHWEMYAIGGSANPTINSQGNRFLASDIRFSKEVTKHENAPESEWKNWNWRSDGDLMLNGAFFVKSGAGASSNYAKASSLSAKSSSLISSLVSGAGALSCREGSRC</sequence>
<dbReference type="InterPro" id="IPR002022">
    <property type="entry name" value="Pec_lyase"/>
</dbReference>
<feature type="domain" description="Pectate lyase" evidence="9">
    <location>
        <begin position="131"/>
        <end position="328"/>
    </location>
</feature>
<accession>A0ABM1GZC0</accession>
<name>A0ABM1GZC0_SOLPN</name>
<dbReference type="SMART" id="SM00656">
    <property type="entry name" value="Amb_all"/>
    <property type="match status" value="1"/>
</dbReference>
<evidence type="ECO:0000256" key="4">
    <source>
        <dbReference type="ARBA" id="ARBA00022723"/>
    </source>
</evidence>
<reference evidence="11" key="2">
    <citation type="submission" date="2025-08" db="UniProtKB">
        <authorList>
            <consortium name="RefSeq"/>
        </authorList>
    </citation>
    <scope>IDENTIFICATION</scope>
</reference>
<protein>
    <recommendedName>
        <fullName evidence="3 8">Pectate lyase</fullName>
        <ecNumber evidence="3 8">4.2.2.2</ecNumber>
    </recommendedName>
</protein>
<comment type="catalytic activity">
    <reaction evidence="1 8">
        <text>Eliminative cleavage of (1-&gt;4)-alpha-D-galacturonan to give oligosaccharides with 4-deoxy-alpha-D-galact-4-enuronosyl groups at their non-reducing ends.</text>
        <dbReference type="EC" id="4.2.2.2"/>
    </reaction>
</comment>
<dbReference type="InterPro" id="IPR018082">
    <property type="entry name" value="AmbAllergen"/>
</dbReference>
<feature type="signal peptide" evidence="8">
    <location>
        <begin position="1"/>
        <end position="23"/>
    </location>
</feature>
<dbReference type="EC" id="4.2.2.2" evidence="3 8"/>
<dbReference type="GeneID" id="107021873"/>
<dbReference type="Proteomes" id="UP000694930">
    <property type="component" value="Chromosome 6"/>
</dbReference>
<dbReference type="PANTHER" id="PTHR31683">
    <property type="entry name" value="PECTATE LYASE 18-RELATED"/>
    <property type="match status" value="1"/>
</dbReference>
<dbReference type="SUPFAM" id="SSF51126">
    <property type="entry name" value="Pectin lyase-like"/>
    <property type="match status" value="1"/>
</dbReference>